<dbReference type="EMBL" id="JAHOEL010000008">
    <property type="protein sequence ID" value="MBV3392097.1"/>
    <property type="molecule type" value="Genomic_DNA"/>
</dbReference>
<organism evidence="3 5">
    <name type="scientific">Catenibacterium mitsuokai</name>
    <dbReference type="NCBI Taxonomy" id="100886"/>
    <lineage>
        <taxon>Bacteria</taxon>
        <taxon>Bacillati</taxon>
        <taxon>Bacillota</taxon>
        <taxon>Erysipelotrichia</taxon>
        <taxon>Erysipelotrichales</taxon>
        <taxon>Coprobacillaceae</taxon>
        <taxon>Catenibacterium</taxon>
    </lineage>
</organism>
<dbReference type="GO" id="GO:0005829">
    <property type="term" value="C:cytosol"/>
    <property type="evidence" value="ECO:0007669"/>
    <property type="project" value="TreeGrafter"/>
</dbReference>
<accession>A0AAW4MPQ3</accession>
<name>A0AAW4MPQ3_9FIRM</name>
<dbReference type="AlphaFoldDB" id="A0AAW4MPQ3"/>
<dbReference type="PANTHER" id="PTHR33515">
    <property type="entry name" value="RIBOSOME-BINDING FACTOR A, CHLOROPLASTIC-RELATED"/>
    <property type="match status" value="1"/>
</dbReference>
<keyword evidence="1 2" id="KW-0690">Ribosome biogenesis</keyword>
<proteinExistence type="inferred from homology"/>
<dbReference type="PANTHER" id="PTHR33515:SF1">
    <property type="entry name" value="RIBOSOME-BINDING FACTOR A, CHLOROPLASTIC-RELATED"/>
    <property type="match status" value="1"/>
</dbReference>
<dbReference type="PROSITE" id="PS01319">
    <property type="entry name" value="RBFA"/>
    <property type="match status" value="1"/>
</dbReference>
<dbReference type="Proteomes" id="UP001196408">
    <property type="component" value="Unassembled WGS sequence"/>
</dbReference>
<dbReference type="GO" id="GO:0030490">
    <property type="term" value="P:maturation of SSU-rRNA"/>
    <property type="evidence" value="ECO:0007669"/>
    <property type="project" value="UniProtKB-UniRule"/>
</dbReference>
<dbReference type="NCBIfam" id="TIGR00082">
    <property type="entry name" value="rbfA"/>
    <property type="match status" value="1"/>
</dbReference>
<comment type="caution">
    <text evidence="3">The sequence shown here is derived from an EMBL/GenBank/DDBJ whole genome shotgun (WGS) entry which is preliminary data.</text>
</comment>
<evidence type="ECO:0000313" key="6">
    <source>
        <dbReference type="Proteomes" id="UP001197492"/>
    </source>
</evidence>
<dbReference type="Gene3D" id="3.30.300.20">
    <property type="match status" value="1"/>
</dbReference>
<dbReference type="HAMAP" id="MF_00003">
    <property type="entry name" value="RbfA"/>
    <property type="match status" value="1"/>
</dbReference>
<dbReference type="GO" id="GO:0043024">
    <property type="term" value="F:ribosomal small subunit binding"/>
    <property type="evidence" value="ECO:0007669"/>
    <property type="project" value="TreeGrafter"/>
</dbReference>
<dbReference type="InterPro" id="IPR023799">
    <property type="entry name" value="RbfA_dom_sf"/>
</dbReference>
<reference evidence="3 6" key="1">
    <citation type="submission" date="2021-06" db="EMBL/GenBank/DDBJ databases">
        <title>Collection of gut derived symbiotic bacterial strains cultured from healthy donors.</title>
        <authorList>
            <person name="Lin H."/>
            <person name="Littmann E."/>
            <person name="Pamer E.G."/>
        </authorList>
    </citation>
    <scope>NUCLEOTIDE SEQUENCE</scope>
    <source>
        <strain evidence="4 6">MSK.21.70</strain>
        <strain evidence="3">MSK.21.82</strain>
    </source>
</reference>
<dbReference type="InterPro" id="IPR020053">
    <property type="entry name" value="Ribosome-bd_factorA_CS"/>
</dbReference>
<comment type="subcellular location">
    <subcellularLocation>
        <location evidence="2">Cytoplasm</location>
    </subcellularLocation>
</comment>
<evidence type="ECO:0000313" key="4">
    <source>
        <dbReference type="EMBL" id="MBV3392097.1"/>
    </source>
</evidence>
<keyword evidence="6" id="KW-1185">Reference proteome</keyword>
<keyword evidence="2" id="KW-0963">Cytoplasm</keyword>
<evidence type="ECO:0000313" key="5">
    <source>
        <dbReference type="Proteomes" id="UP001196408"/>
    </source>
</evidence>
<dbReference type="Proteomes" id="UP001197492">
    <property type="component" value="Unassembled WGS sequence"/>
</dbReference>
<dbReference type="Pfam" id="PF02033">
    <property type="entry name" value="RBFA"/>
    <property type="match status" value="1"/>
</dbReference>
<evidence type="ECO:0000256" key="1">
    <source>
        <dbReference type="ARBA" id="ARBA00022517"/>
    </source>
</evidence>
<gene>
    <name evidence="2 3" type="primary">rbfA</name>
    <name evidence="3" type="ORF">KSV97_02285</name>
    <name evidence="4" type="ORF">KSW06_02300</name>
</gene>
<dbReference type="GeneID" id="301323550"/>
<dbReference type="InterPro" id="IPR015946">
    <property type="entry name" value="KH_dom-like_a/b"/>
</dbReference>
<comment type="subunit">
    <text evidence="2">Monomer. Binds 30S ribosomal subunits, but not 50S ribosomal subunits or 70S ribosomes.</text>
</comment>
<comment type="similarity">
    <text evidence="2">Belongs to the RbfA family.</text>
</comment>
<evidence type="ECO:0000256" key="2">
    <source>
        <dbReference type="HAMAP-Rule" id="MF_00003"/>
    </source>
</evidence>
<comment type="function">
    <text evidence="2">One of several proteins that assist in the late maturation steps of the functional core of the 30S ribosomal subunit. Associates with free 30S ribosomal subunits (but not with 30S subunits that are part of 70S ribosomes or polysomes). Required for efficient processing of 16S rRNA. May interact with the 5'-terminal helix region of 16S rRNA.</text>
</comment>
<dbReference type="RefSeq" id="WP_022424338.1">
    <property type="nucleotide sequence ID" value="NZ_JAHOEB010000008.1"/>
</dbReference>
<sequence length="109" mass="12622">MASLKVDKMNHYIMKELSLILRDEVKDPALRMCTVTSVSCTNDMSVAKVYVTFMKNQGKGLQALERCKGFIRSQLARRLKIRKCPELIFKVDESLEYGNRIEELIKNLH</sequence>
<protein>
    <recommendedName>
        <fullName evidence="2">Ribosome-binding factor A</fullName>
    </recommendedName>
</protein>
<dbReference type="EMBL" id="JAHOEF010000008">
    <property type="protein sequence ID" value="MBV3382071.1"/>
    <property type="molecule type" value="Genomic_DNA"/>
</dbReference>
<dbReference type="SUPFAM" id="SSF89919">
    <property type="entry name" value="Ribosome-binding factor A, RbfA"/>
    <property type="match status" value="1"/>
</dbReference>
<dbReference type="InterPro" id="IPR000238">
    <property type="entry name" value="RbfA"/>
</dbReference>
<evidence type="ECO:0000313" key="3">
    <source>
        <dbReference type="EMBL" id="MBV3382071.1"/>
    </source>
</evidence>